<evidence type="ECO:0000259" key="9">
    <source>
        <dbReference type="PROSITE" id="PS50011"/>
    </source>
</evidence>
<dbReference type="EMBL" id="NAJQ01000615">
    <property type="protein sequence ID" value="TKA66826.1"/>
    <property type="molecule type" value="Genomic_DNA"/>
</dbReference>
<dbReference type="GO" id="GO:0000245">
    <property type="term" value="P:spliceosomal complex assembly"/>
    <property type="evidence" value="ECO:0007669"/>
    <property type="project" value="TreeGrafter"/>
</dbReference>
<dbReference type="OrthoDB" id="5979581at2759"/>
<comment type="catalytic activity">
    <reaction evidence="7">
        <text>L-threonyl-[protein] + ATP = O-phospho-L-threonyl-[protein] + ADP + H(+)</text>
        <dbReference type="Rhea" id="RHEA:46608"/>
        <dbReference type="Rhea" id="RHEA-COMP:11060"/>
        <dbReference type="Rhea" id="RHEA-COMP:11605"/>
        <dbReference type="ChEBI" id="CHEBI:15378"/>
        <dbReference type="ChEBI" id="CHEBI:30013"/>
        <dbReference type="ChEBI" id="CHEBI:30616"/>
        <dbReference type="ChEBI" id="CHEBI:61977"/>
        <dbReference type="ChEBI" id="CHEBI:456216"/>
        <dbReference type="EC" id="2.7.11.1"/>
    </reaction>
</comment>
<organism evidence="10 11">
    <name type="scientific">Friedmanniomyces simplex</name>
    <dbReference type="NCBI Taxonomy" id="329884"/>
    <lineage>
        <taxon>Eukaryota</taxon>
        <taxon>Fungi</taxon>
        <taxon>Dikarya</taxon>
        <taxon>Ascomycota</taxon>
        <taxon>Pezizomycotina</taxon>
        <taxon>Dothideomycetes</taxon>
        <taxon>Dothideomycetidae</taxon>
        <taxon>Mycosphaerellales</taxon>
        <taxon>Teratosphaeriaceae</taxon>
        <taxon>Friedmanniomyces</taxon>
    </lineage>
</organism>
<dbReference type="Gene3D" id="1.10.510.10">
    <property type="entry name" value="Transferase(Phosphotransferase) domain 1"/>
    <property type="match status" value="1"/>
</dbReference>
<dbReference type="PANTHER" id="PTHR47634:SF9">
    <property type="entry name" value="PROTEIN KINASE DOMAIN-CONTAINING PROTEIN-RELATED"/>
    <property type="match status" value="1"/>
</dbReference>
<evidence type="ECO:0000313" key="10">
    <source>
        <dbReference type="EMBL" id="TKA66826.1"/>
    </source>
</evidence>
<dbReference type="InterPro" id="IPR011009">
    <property type="entry name" value="Kinase-like_dom_sf"/>
</dbReference>
<feature type="domain" description="Protein kinase" evidence="9">
    <location>
        <begin position="1"/>
        <end position="175"/>
    </location>
</feature>
<keyword evidence="2" id="KW-0723">Serine/threonine-protein kinase</keyword>
<protein>
    <recommendedName>
        <fullName evidence="1">non-specific serine/threonine protein kinase</fullName>
        <ecNumber evidence="1">2.7.11.1</ecNumber>
    </recommendedName>
</protein>
<dbReference type="SUPFAM" id="SSF56112">
    <property type="entry name" value="Protein kinase-like (PK-like)"/>
    <property type="match status" value="1"/>
</dbReference>
<dbReference type="SMART" id="SM00220">
    <property type="entry name" value="S_TKc"/>
    <property type="match status" value="1"/>
</dbReference>
<dbReference type="InterPro" id="IPR000719">
    <property type="entry name" value="Prot_kinase_dom"/>
</dbReference>
<dbReference type="PROSITE" id="PS50011">
    <property type="entry name" value="PROTEIN_KINASE_DOM"/>
    <property type="match status" value="1"/>
</dbReference>
<comment type="catalytic activity">
    <reaction evidence="8">
        <text>L-seryl-[protein] + ATP = O-phospho-L-seryl-[protein] + ADP + H(+)</text>
        <dbReference type="Rhea" id="RHEA:17989"/>
        <dbReference type="Rhea" id="RHEA-COMP:9863"/>
        <dbReference type="Rhea" id="RHEA-COMP:11604"/>
        <dbReference type="ChEBI" id="CHEBI:15378"/>
        <dbReference type="ChEBI" id="CHEBI:29999"/>
        <dbReference type="ChEBI" id="CHEBI:30616"/>
        <dbReference type="ChEBI" id="CHEBI:83421"/>
        <dbReference type="ChEBI" id="CHEBI:456216"/>
        <dbReference type="EC" id="2.7.11.1"/>
    </reaction>
</comment>
<comment type="caution">
    <text evidence="10">The sequence shown here is derived from an EMBL/GenBank/DDBJ whole genome shotgun (WGS) entry which is preliminary data.</text>
</comment>
<keyword evidence="3" id="KW-0808">Transferase</keyword>
<reference evidence="10 11" key="1">
    <citation type="submission" date="2017-03" db="EMBL/GenBank/DDBJ databases">
        <title>Genomes of endolithic fungi from Antarctica.</title>
        <authorList>
            <person name="Coleine C."/>
            <person name="Masonjones S."/>
            <person name="Stajich J.E."/>
        </authorList>
    </citation>
    <scope>NUCLEOTIDE SEQUENCE [LARGE SCALE GENOMIC DNA]</scope>
    <source>
        <strain evidence="10 11">CCFEE 5184</strain>
    </source>
</reference>
<dbReference type="GO" id="GO:0005524">
    <property type="term" value="F:ATP binding"/>
    <property type="evidence" value="ECO:0007669"/>
    <property type="project" value="UniProtKB-KW"/>
</dbReference>
<evidence type="ECO:0000256" key="2">
    <source>
        <dbReference type="ARBA" id="ARBA00022527"/>
    </source>
</evidence>
<name>A0A4U0WVQ5_9PEZI</name>
<evidence type="ECO:0000313" key="11">
    <source>
        <dbReference type="Proteomes" id="UP000309340"/>
    </source>
</evidence>
<dbReference type="Pfam" id="PF00069">
    <property type="entry name" value="Pkinase"/>
    <property type="match status" value="1"/>
</dbReference>
<dbReference type="InterPro" id="IPR051334">
    <property type="entry name" value="SRPK"/>
</dbReference>
<keyword evidence="11" id="KW-1185">Reference proteome</keyword>
<evidence type="ECO:0000256" key="4">
    <source>
        <dbReference type="ARBA" id="ARBA00022741"/>
    </source>
</evidence>
<accession>A0A4U0WVQ5</accession>
<dbReference type="Proteomes" id="UP000309340">
    <property type="component" value="Unassembled WGS sequence"/>
</dbReference>
<sequence>MAAGEDVGVVTPTVTENDPGRVRIIDFGVGMAPEVILGAPWGTPVDIWSLGCLVIEFTAGHLAFPGAANENGSWSSEDDHLAQYMENLGPMPPELLKRGKRTYSYFDAQGNLHRIPILQTTKLMEIIDGTEDPMRRPREMDDEEVATFVDFLHGALMLDPQRRKTAEELLQHKWLQSAV</sequence>
<dbReference type="STRING" id="329884.A0A4U0WVQ5"/>
<evidence type="ECO:0000256" key="8">
    <source>
        <dbReference type="ARBA" id="ARBA00048679"/>
    </source>
</evidence>
<keyword evidence="4" id="KW-0547">Nucleotide-binding</keyword>
<evidence type="ECO:0000256" key="1">
    <source>
        <dbReference type="ARBA" id="ARBA00012513"/>
    </source>
</evidence>
<dbReference type="PANTHER" id="PTHR47634">
    <property type="entry name" value="PROTEIN KINASE DOMAIN-CONTAINING PROTEIN-RELATED"/>
    <property type="match status" value="1"/>
</dbReference>
<proteinExistence type="predicted"/>
<evidence type="ECO:0000256" key="6">
    <source>
        <dbReference type="ARBA" id="ARBA00022840"/>
    </source>
</evidence>
<dbReference type="EC" id="2.7.11.1" evidence="1"/>
<evidence type="ECO:0000256" key="5">
    <source>
        <dbReference type="ARBA" id="ARBA00022777"/>
    </source>
</evidence>
<evidence type="ECO:0000256" key="7">
    <source>
        <dbReference type="ARBA" id="ARBA00047899"/>
    </source>
</evidence>
<keyword evidence="6" id="KW-0067">ATP-binding</keyword>
<gene>
    <name evidence="10" type="ORF">B0A55_08262</name>
</gene>
<dbReference type="GO" id="GO:0050684">
    <property type="term" value="P:regulation of mRNA processing"/>
    <property type="evidence" value="ECO:0007669"/>
    <property type="project" value="TreeGrafter"/>
</dbReference>
<dbReference type="AlphaFoldDB" id="A0A4U0WVQ5"/>
<keyword evidence="5" id="KW-0418">Kinase</keyword>
<evidence type="ECO:0000256" key="3">
    <source>
        <dbReference type="ARBA" id="ARBA00022679"/>
    </source>
</evidence>
<dbReference type="GO" id="GO:0004674">
    <property type="term" value="F:protein serine/threonine kinase activity"/>
    <property type="evidence" value="ECO:0007669"/>
    <property type="project" value="UniProtKB-KW"/>
</dbReference>